<evidence type="ECO:0000256" key="4">
    <source>
        <dbReference type="ARBA" id="ARBA00022837"/>
    </source>
</evidence>
<evidence type="ECO:0000259" key="5">
    <source>
        <dbReference type="Pfam" id="PF00884"/>
    </source>
</evidence>
<dbReference type="InterPro" id="IPR050738">
    <property type="entry name" value="Sulfatase"/>
</dbReference>
<dbReference type="Gene3D" id="3.40.720.10">
    <property type="entry name" value="Alkaline Phosphatase, subunit A"/>
    <property type="match status" value="1"/>
</dbReference>
<organism evidence="6 7">
    <name type="scientific">Microbacterium murale</name>
    <dbReference type="NCBI Taxonomy" id="1081040"/>
    <lineage>
        <taxon>Bacteria</taxon>
        <taxon>Bacillati</taxon>
        <taxon>Actinomycetota</taxon>
        <taxon>Actinomycetes</taxon>
        <taxon>Micrococcales</taxon>
        <taxon>Microbacteriaceae</taxon>
        <taxon>Microbacterium</taxon>
    </lineage>
</organism>
<evidence type="ECO:0000256" key="3">
    <source>
        <dbReference type="ARBA" id="ARBA00022801"/>
    </source>
</evidence>
<evidence type="ECO:0000256" key="1">
    <source>
        <dbReference type="ARBA" id="ARBA00008779"/>
    </source>
</evidence>
<evidence type="ECO:0000313" key="6">
    <source>
        <dbReference type="EMBL" id="MDQ0644215.1"/>
    </source>
</evidence>
<proteinExistence type="inferred from homology"/>
<keyword evidence="4" id="KW-0106">Calcium</keyword>
<dbReference type="Pfam" id="PF00884">
    <property type="entry name" value="Sulfatase"/>
    <property type="match status" value="1"/>
</dbReference>
<comment type="caution">
    <text evidence="6">The sequence shown here is derived from an EMBL/GenBank/DDBJ whole genome shotgun (WGS) entry which is preliminary data.</text>
</comment>
<dbReference type="EMBL" id="JAUSXK010000001">
    <property type="protein sequence ID" value="MDQ0644215.1"/>
    <property type="molecule type" value="Genomic_DNA"/>
</dbReference>
<dbReference type="PANTHER" id="PTHR42693:SF53">
    <property type="entry name" value="ENDO-4-O-SULFATASE"/>
    <property type="match status" value="1"/>
</dbReference>
<name>A0ABU0PA57_9MICO</name>
<sequence>MNQPNILWISTHDINPHIGPYAGLWPDADQSPTPHLDALAQSGMRFDQAFAAAPVCAPSRSAIMTGCYPTAIGTMHMRTKAVPPASVRLVSEYFREAGYYTSNNWFTDFQVKTPPTAFDDCSPHAHWRDRPEGAPFFASFHSLLTHESRIYGDDAYEAATRTLGDEQRHDPATVPLPPYHPDTPTFRQAWARYFDLVAAMDEWVGGILDQLDEDGLAEDTLVVFWSDHGASFPRAKRWANEAGVRVPLIARWPGRIQPGTSRAEVVQMLDLAPTILEVAGIEVPEHMHGRPLLSPTGEALPAAPYAYAGRDRMDATDDTVRTIRDERYRYILNLHPDRPGMQYNYYPDHLGTWSDLRRLRHEEGDMLTQGQNPDILTELQRSMMSVPRPAEELYDIVEDPHETRNLADDPVHEATKQRLSRALQDWRDEYGDLGAIPESELIERWRPGGVSPQTDAPVVTIDSGAFVATATTEGASIAWTIDPPGPLGDLSDIELASGSPVPDGRRWHLYTGPVTVAENESAWFGAWRLGYAPSDHVLVTREGIR</sequence>
<dbReference type="CDD" id="cd16027">
    <property type="entry name" value="SGSH"/>
    <property type="match status" value="1"/>
</dbReference>
<dbReference type="RefSeq" id="WP_307361713.1">
    <property type="nucleotide sequence ID" value="NZ_JAUSXK010000001.1"/>
</dbReference>
<reference evidence="6 7" key="1">
    <citation type="submission" date="2023-07" db="EMBL/GenBank/DDBJ databases">
        <title>Comparative genomics of wheat-associated soil bacteria to identify genetic determinants of phenazine resistance.</title>
        <authorList>
            <person name="Mouncey N."/>
        </authorList>
    </citation>
    <scope>NUCLEOTIDE SEQUENCE [LARGE SCALE GENOMIC DNA]</scope>
    <source>
        <strain evidence="6 7">W2I7</strain>
    </source>
</reference>
<dbReference type="InterPro" id="IPR024607">
    <property type="entry name" value="Sulfatase_CS"/>
</dbReference>
<evidence type="ECO:0000313" key="7">
    <source>
        <dbReference type="Proteomes" id="UP001239085"/>
    </source>
</evidence>
<dbReference type="InterPro" id="IPR000917">
    <property type="entry name" value="Sulfatase_N"/>
</dbReference>
<comment type="similarity">
    <text evidence="1">Belongs to the sulfatase family.</text>
</comment>
<dbReference type="InterPro" id="IPR017850">
    <property type="entry name" value="Alkaline_phosphatase_core_sf"/>
</dbReference>
<keyword evidence="2" id="KW-0479">Metal-binding</keyword>
<feature type="domain" description="Sulfatase N-terminal" evidence="5">
    <location>
        <begin position="5"/>
        <end position="281"/>
    </location>
</feature>
<dbReference type="SUPFAM" id="SSF53649">
    <property type="entry name" value="Alkaline phosphatase-like"/>
    <property type="match status" value="1"/>
</dbReference>
<dbReference type="PANTHER" id="PTHR42693">
    <property type="entry name" value="ARYLSULFATASE FAMILY MEMBER"/>
    <property type="match status" value="1"/>
</dbReference>
<dbReference type="Proteomes" id="UP001239085">
    <property type="component" value="Unassembled WGS sequence"/>
</dbReference>
<gene>
    <name evidence="6" type="ORF">QFZ46_002375</name>
</gene>
<evidence type="ECO:0000256" key="2">
    <source>
        <dbReference type="ARBA" id="ARBA00022723"/>
    </source>
</evidence>
<dbReference type="PROSITE" id="PS00523">
    <property type="entry name" value="SULFATASE_1"/>
    <property type="match status" value="1"/>
</dbReference>
<keyword evidence="7" id="KW-1185">Reference proteome</keyword>
<protein>
    <submittedName>
        <fullName evidence="6">Arylsulfatase A-like enzyme</fullName>
    </submittedName>
</protein>
<keyword evidence="3" id="KW-0378">Hydrolase</keyword>
<accession>A0ABU0PA57</accession>